<sequence length="504" mass="56552">MTKHGSTIVQRFGERERERLVKLLRSLGSDNTHESEAARGRIDSLFRQFSKTWSDLIRLLGDGAAPIRADLADNIAALGSSDPEERVKARANIAELLARHRKTWNDLVDELCSPAPAAWVSSNSSSGDPERVNPLALMHYLLKEYVELREHEYIVVALWILHTHVFRHFMVSPRLALRSPVAGCGKTVLIDVLARTTSQAAKFDAITASAIFHLIDETHPTLLIDEADNLGLGLQPNGRIRAVFNSGHRNGGTVAIRDRGETRKFSTFAPLALALPDSMGGLPRTLNSRSITITMQRYDGARELQRLDAYRPDPALNAAYTQILLWRCDVELDSDPEMPAGIRNRLADNWRPLLSIADSLGWGERAREAMLIMAREYQDADVKILLLDDIRRVFDARAVDRLPSKVLLDALHALDDSDWREFRGVRGDGSPHKLRDSELATMLREFKIRPRSIWPLHRTAKTKSAKGYRREQFEAVWRVYCADNSTAAHGSNIRSLRRAGAGTA</sequence>
<gene>
    <name evidence="2" type="ORF">SAMN05444169_2923</name>
</gene>
<organism evidence="2 3">
    <name type="scientific">Bradyrhizobium erythrophlei</name>
    <dbReference type="NCBI Taxonomy" id="1437360"/>
    <lineage>
        <taxon>Bacteria</taxon>
        <taxon>Pseudomonadati</taxon>
        <taxon>Pseudomonadota</taxon>
        <taxon>Alphaproteobacteria</taxon>
        <taxon>Hyphomicrobiales</taxon>
        <taxon>Nitrobacteraceae</taxon>
        <taxon>Bradyrhizobium</taxon>
    </lineage>
</organism>
<evidence type="ECO:0000313" key="2">
    <source>
        <dbReference type="EMBL" id="SHG53394.1"/>
    </source>
</evidence>
<dbReference type="Pfam" id="PF12307">
    <property type="entry name" value="DUF3631"/>
    <property type="match status" value="1"/>
</dbReference>
<accession>A0A1M5KKM8</accession>
<dbReference type="OrthoDB" id="5959484at2"/>
<dbReference type="EMBL" id="LT670818">
    <property type="protein sequence ID" value="SHG53394.1"/>
    <property type="molecule type" value="Genomic_DNA"/>
</dbReference>
<dbReference type="AlphaFoldDB" id="A0A1M5KKM8"/>
<protein>
    <recommendedName>
        <fullName evidence="1">DUF3631 domain-containing protein</fullName>
    </recommendedName>
</protein>
<dbReference type="Proteomes" id="UP000190675">
    <property type="component" value="Chromosome I"/>
</dbReference>
<evidence type="ECO:0000313" key="3">
    <source>
        <dbReference type="Proteomes" id="UP000190675"/>
    </source>
</evidence>
<dbReference type="InterPro" id="IPR022081">
    <property type="entry name" value="DUF3631"/>
</dbReference>
<proteinExistence type="predicted"/>
<name>A0A1M5KKM8_9BRAD</name>
<reference evidence="2 3" key="1">
    <citation type="submission" date="2016-11" db="EMBL/GenBank/DDBJ databases">
        <authorList>
            <person name="Jaros S."/>
            <person name="Januszkiewicz K."/>
            <person name="Wedrychowicz H."/>
        </authorList>
    </citation>
    <scope>NUCLEOTIDE SEQUENCE [LARGE SCALE GENOMIC DNA]</scope>
    <source>
        <strain evidence="2 3">GAS242</strain>
    </source>
</reference>
<evidence type="ECO:0000259" key="1">
    <source>
        <dbReference type="Pfam" id="PF12307"/>
    </source>
</evidence>
<feature type="domain" description="DUF3631" evidence="1">
    <location>
        <begin position="316"/>
        <end position="480"/>
    </location>
</feature>